<dbReference type="AlphaFoldDB" id="A0A8T4LD60"/>
<dbReference type="PANTHER" id="PTHR43393:SF3">
    <property type="entry name" value="LYSINE DECARBOXYLASE-LIKE PROTEIN"/>
    <property type="match status" value="1"/>
</dbReference>
<evidence type="ECO:0008006" key="3">
    <source>
        <dbReference type="Google" id="ProtNLM"/>
    </source>
</evidence>
<dbReference type="Gene3D" id="3.40.50.450">
    <property type="match status" value="1"/>
</dbReference>
<gene>
    <name evidence="1" type="ORF">J4203_06785</name>
</gene>
<dbReference type="InterPro" id="IPR052341">
    <property type="entry name" value="LOG_family_nucleotidases"/>
</dbReference>
<reference evidence="1" key="1">
    <citation type="submission" date="2021-03" db="EMBL/GenBank/DDBJ databases">
        <authorList>
            <person name="Jaffe A."/>
        </authorList>
    </citation>
    <scope>NUCLEOTIDE SEQUENCE</scope>
    <source>
        <strain evidence="1">RIFCSPLOWO2_01_FULL_58_19</strain>
    </source>
</reference>
<comment type="caution">
    <text evidence="1">The sequence shown here is derived from an EMBL/GenBank/DDBJ whole genome shotgun (WGS) entry which is preliminary data.</text>
</comment>
<evidence type="ECO:0000313" key="2">
    <source>
        <dbReference type="Proteomes" id="UP000678237"/>
    </source>
</evidence>
<sequence length="176" mass="18543">MKTKIAVVGSAVDWPKKSEKLARELGREIAARDCVLVTGATTGLTYEAVKGAKERRGFVLGISPAASEQEHVEAYGKPTEGFDIIVFTGVGLIGRNSTIIRTADAVIVVGGQAGTLNEFTVASVEGKVIGVLKGSGQIAEMLPEIARACGTDAGKLVVEKEPARLVARVLQRIKNR</sequence>
<reference evidence="1" key="2">
    <citation type="submission" date="2021-05" db="EMBL/GenBank/DDBJ databases">
        <title>Protein family content uncovers lineage relationships and bacterial pathway maintenance mechanisms in DPANN archaea.</title>
        <authorList>
            <person name="Castelle C.J."/>
            <person name="Meheust R."/>
            <person name="Jaffe A.L."/>
            <person name="Seitz K."/>
            <person name="Gong X."/>
            <person name="Baker B.J."/>
            <person name="Banfield J.F."/>
        </authorList>
    </citation>
    <scope>NUCLEOTIDE SEQUENCE</scope>
    <source>
        <strain evidence="1">RIFCSPLOWO2_01_FULL_58_19</strain>
    </source>
</reference>
<dbReference type="Pfam" id="PF18306">
    <property type="entry name" value="LDcluster4"/>
    <property type="match status" value="1"/>
</dbReference>
<protein>
    <recommendedName>
        <fullName evidence="3">TIGR00725 family protein</fullName>
    </recommendedName>
</protein>
<dbReference type="EMBL" id="JAGVWE010000005">
    <property type="protein sequence ID" value="MBS3063539.1"/>
    <property type="molecule type" value="Genomic_DNA"/>
</dbReference>
<name>A0A8T4LD60_9ARCH</name>
<proteinExistence type="predicted"/>
<dbReference type="PANTHER" id="PTHR43393">
    <property type="entry name" value="CYTOKININ RIBOSIDE 5'-MONOPHOSPHATE PHOSPHORIBOHYDROLASE"/>
    <property type="match status" value="1"/>
</dbReference>
<dbReference type="InterPro" id="IPR041164">
    <property type="entry name" value="LDcluster4"/>
</dbReference>
<dbReference type="Proteomes" id="UP000678237">
    <property type="component" value="Unassembled WGS sequence"/>
</dbReference>
<accession>A0A8T4LD60</accession>
<organism evidence="1 2">
    <name type="scientific">Candidatus Iainarchaeum sp</name>
    <dbReference type="NCBI Taxonomy" id="3101447"/>
    <lineage>
        <taxon>Archaea</taxon>
        <taxon>Candidatus Iainarchaeota</taxon>
        <taxon>Candidatus Iainarchaeia</taxon>
        <taxon>Candidatus Iainarchaeales</taxon>
        <taxon>Candidatus Iainarchaeaceae</taxon>
        <taxon>Candidatus Iainarchaeum</taxon>
    </lineage>
</organism>
<dbReference type="GO" id="GO:0005829">
    <property type="term" value="C:cytosol"/>
    <property type="evidence" value="ECO:0007669"/>
    <property type="project" value="TreeGrafter"/>
</dbReference>
<dbReference type="SUPFAM" id="SSF102405">
    <property type="entry name" value="MCP/YpsA-like"/>
    <property type="match status" value="1"/>
</dbReference>
<evidence type="ECO:0000313" key="1">
    <source>
        <dbReference type="EMBL" id="MBS3063539.1"/>
    </source>
</evidence>